<dbReference type="InterPro" id="IPR047662">
    <property type="entry name" value="SemiSWEET"/>
</dbReference>
<keyword evidence="2 5" id="KW-0812">Transmembrane</keyword>
<evidence type="ECO:0000313" key="6">
    <source>
        <dbReference type="EMBL" id="KXG87303.1"/>
    </source>
</evidence>
<dbReference type="Gene3D" id="1.20.1280.290">
    <property type="match status" value="1"/>
</dbReference>
<dbReference type="GO" id="GO:0016020">
    <property type="term" value="C:membrane"/>
    <property type="evidence" value="ECO:0007669"/>
    <property type="project" value="UniProtKB-SubCell"/>
</dbReference>
<dbReference type="Pfam" id="PF04193">
    <property type="entry name" value="PQ-loop"/>
    <property type="match status" value="1"/>
</dbReference>
<comment type="caution">
    <text evidence="6">The sequence shown here is derived from an EMBL/GenBank/DDBJ whole genome shotgun (WGS) entry which is preliminary data.</text>
</comment>
<comment type="subcellular location">
    <subcellularLocation>
        <location evidence="1">Membrane</location>
        <topology evidence="1">Multi-pass membrane protein</topology>
    </subcellularLocation>
</comment>
<accession>A0A135P7A6</accession>
<evidence type="ECO:0000313" key="7">
    <source>
        <dbReference type="Proteomes" id="UP000070498"/>
    </source>
</evidence>
<evidence type="ECO:0000256" key="4">
    <source>
        <dbReference type="ARBA" id="ARBA00023136"/>
    </source>
</evidence>
<feature type="transmembrane region" description="Helical" evidence="5">
    <location>
        <begin position="34"/>
        <end position="53"/>
    </location>
</feature>
<evidence type="ECO:0000256" key="2">
    <source>
        <dbReference type="ARBA" id="ARBA00022692"/>
    </source>
</evidence>
<keyword evidence="7" id="KW-1185">Reference proteome</keyword>
<gene>
    <name evidence="6" type="ORF">ATO67_20055</name>
</gene>
<evidence type="ECO:0000256" key="3">
    <source>
        <dbReference type="ARBA" id="ARBA00022989"/>
    </source>
</evidence>
<organism evidence="6 7">
    <name type="scientific">Agrobacterium bohemicum</name>
    <dbReference type="NCBI Taxonomy" id="2052828"/>
    <lineage>
        <taxon>Bacteria</taxon>
        <taxon>Pseudomonadati</taxon>
        <taxon>Pseudomonadota</taxon>
        <taxon>Alphaproteobacteria</taxon>
        <taxon>Hyphomicrobiales</taxon>
        <taxon>Rhizobiaceae</taxon>
        <taxon>Rhizobium/Agrobacterium group</taxon>
        <taxon>Agrobacterium</taxon>
    </lineage>
</organism>
<proteinExistence type="predicted"/>
<name>A0A135P7A6_9HYPH</name>
<keyword evidence="4 5" id="KW-0472">Membrane</keyword>
<dbReference type="GO" id="GO:0051119">
    <property type="term" value="F:sugar transmembrane transporter activity"/>
    <property type="evidence" value="ECO:0007669"/>
    <property type="project" value="InterPro"/>
</dbReference>
<reference evidence="6 7" key="1">
    <citation type="submission" date="2015-11" db="EMBL/GenBank/DDBJ databases">
        <title>Draft genome sequence of Agrobacterium sp. R89-1.</title>
        <authorList>
            <person name="Zahradnik J."/>
            <person name="Kyslikova E."/>
            <person name="Palyzova A."/>
            <person name="Kyslik P."/>
        </authorList>
    </citation>
    <scope>NUCLEOTIDE SEQUENCE [LARGE SCALE GENOMIC DNA]</scope>
    <source>
        <strain evidence="6 7">R89-1</strain>
    </source>
</reference>
<dbReference type="AlphaFoldDB" id="A0A135P7A6"/>
<dbReference type="Proteomes" id="UP000070498">
    <property type="component" value="Unassembled WGS sequence"/>
</dbReference>
<evidence type="ECO:0008006" key="8">
    <source>
        <dbReference type="Google" id="ProtNLM"/>
    </source>
</evidence>
<evidence type="ECO:0000256" key="5">
    <source>
        <dbReference type="SAM" id="Phobius"/>
    </source>
</evidence>
<dbReference type="InterPro" id="IPR006603">
    <property type="entry name" value="PQ-loop_rpt"/>
</dbReference>
<dbReference type="OrthoDB" id="9814012at2"/>
<keyword evidence="3 5" id="KW-1133">Transmembrane helix</keyword>
<feature type="transmembrane region" description="Helical" evidence="5">
    <location>
        <begin position="60"/>
        <end position="78"/>
    </location>
</feature>
<protein>
    <recommendedName>
        <fullName evidence="8">Glutathione synthetase</fullName>
    </recommendedName>
</protein>
<evidence type="ECO:0000256" key="1">
    <source>
        <dbReference type="ARBA" id="ARBA00004141"/>
    </source>
</evidence>
<dbReference type="EMBL" id="LNUW01000007">
    <property type="protein sequence ID" value="KXG87303.1"/>
    <property type="molecule type" value="Genomic_DNA"/>
</dbReference>
<dbReference type="NCBIfam" id="NF037968">
    <property type="entry name" value="SemiSWEET_2"/>
    <property type="match status" value="1"/>
</dbReference>
<sequence>MDTALLVGYLASICSVSSFVPQVCKVVKTNDTRAISTGMYCLTVAGFALWTTFGIMRAEWPIILTNSACFLLSLVILVKKLKP</sequence>
<dbReference type="STRING" id="2052828.ATO67_20055"/>